<organism evidence="2 3">
    <name type="scientific">Roseisolibacter agri</name>
    <dbReference type="NCBI Taxonomy" id="2014610"/>
    <lineage>
        <taxon>Bacteria</taxon>
        <taxon>Pseudomonadati</taxon>
        <taxon>Gemmatimonadota</taxon>
        <taxon>Gemmatimonadia</taxon>
        <taxon>Gemmatimonadales</taxon>
        <taxon>Gemmatimonadaceae</taxon>
        <taxon>Roseisolibacter</taxon>
    </lineage>
</organism>
<evidence type="ECO:0000256" key="1">
    <source>
        <dbReference type="SAM" id="SignalP"/>
    </source>
</evidence>
<dbReference type="AlphaFoldDB" id="A0AA37VEX0"/>
<dbReference type="EMBL" id="BRXS01000003">
    <property type="protein sequence ID" value="GLC25919.1"/>
    <property type="molecule type" value="Genomic_DNA"/>
</dbReference>
<name>A0AA37VEX0_9BACT</name>
<comment type="caution">
    <text evidence="2">The sequence shown here is derived from an EMBL/GenBank/DDBJ whole genome shotgun (WGS) entry which is preliminary data.</text>
</comment>
<dbReference type="Proteomes" id="UP001161325">
    <property type="component" value="Unassembled WGS sequence"/>
</dbReference>
<keyword evidence="3" id="KW-1185">Reference proteome</keyword>
<proteinExistence type="predicted"/>
<accession>A0AA37VEX0</accession>
<evidence type="ECO:0008006" key="4">
    <source>
        <dbReference type="Google" id="ProtNLM"/>
    </source>
</evidence>
<evidence type="ECO:0000313" key="2">
    <source>
        <dbReference type="EMBL" id="GLC25919.1"/>
    </source>
</evidence>
<dbReference type="Gene3D" id="2.60.40.1080">
    <property type="match status" value="1"/>
</dbReference>
<protein>
    <recommendedName>
        <fullName evidence="4">BIG2 domain-containing protein</fullName>
    </recommendedName>
</protein>
<evidence type="ECO:0000313" key="3">
    <source>
        <dbReference type="Proteomes" id="UP001161325"/>
    </source>
</evidence>
<feature type="signal peptide" evidence="1">
    <location>
        <begin position="1"/>
        <end position="23"/>
    </location>
</feature>
<dbReference type="PROSITE" id="PS51257">
    <property type="entry name" value="PROKAR_LIPOPROTEIN"/>
    <property type="match status" value="1"/>
</dbReference>
<reference evidence="2" key="1">
    <citation type="submission" date="2022-08" db="EMBL/GenBank/DDBJ databases">
        <title>Draft genome sequencing of Roseisolibacter agri AW1220.</title>
        <authorList>
            <person name="Tobiishi Y."/>
            <person name="Tonouchi A."/>
        </authorList>
    </citation>
    <scope>NUCLEOTIDE SEQUENCE</scope>
    <source>
        <strain evidence="2">AW1220</strain>
    </source>
</reference>
<sequence>MTPVARVLLCLVGAAALASCHLAYVDGAPPAVARVVATPATATLSVGDSVLVQAVALDDDGRAITRRQRLPRWSSGDTTVVRLASVAVPNLDVGVSAARAHAVRAGTVVLRAESGGQRDSIVVTVR</sequence>
<dbReference type="RefSeq" id="WP_284350381.1">
    <property type="nucleotide sequence ID" value="NZ_BRXS01000003.1"/>
</dbReference>
<gene>
    <name evidence="2" type="ORF">rosag_24320</name>
</gene>
<keyword evidence="1" id="KW-0732">Signal</keyword>
<feature type="chain" id="PRO_5041292913" description="BIG2 domain-containing protein" evidence="1">
    <location>
        <begin position="24"/>
        <end position="126"/>
    </location>
</feature>